<dbReference type="PANTHER" id="PTHR47691">
    <property type="entry name" value="REGULATOR-RELATED"/>
    <property type="match status" value="1"/>
</dbReference>
<reference evidence="1" key="1">
    <citation type="submission" date="2021-04" db="EMBL/GenBank/DDBJ databases">
        <title>Dactylosporangium aurantiacum NRRL B-8018 full assembly.</title>
        <authorList>
            <person name="Hartkoorn R.C."/>
            <person name="Beaudoing E."/>
            <person name="Hot D."/>
        </authorList>
    </citation>
    <scope>NUCLEOTIDE SEQUENCE</scope>
    <source>
        <strain evidence="1">NRRL B-8018</strain>
    </source>
</reference>
<dbReference type="SUPFAM" id="SSF48452">
    <property type="entry name" value="TPR-like"/>
    <property type="match status" value="2"/>
</dbReference>
<gene>
    <name evidence="1" type="ORF">Daura_16495</name>
</gene>
<dbReference type="EMBL" id="CP073767">
    <property type="protein sequence ID" value="UWZ57618.1"/>
    <property type="molecule type" value="Genomic_DNA"/>
</dbReference>
<keyword evidence="2" id="KW-1185">Reference proteome</keyword>
<name>A0A9Q9IME8_9ACTN</name>
<dbReference type="InterPro" id="IPR011990">
    <property type="entry name" value="TPR-like_helical_dom_sf"/>
</dbReference>
<evidence type="ECO:0000313" key="2">
    <source>
        <dbReference type="Proteomes" id="UP001058003"/>
    </source>
</evidence>
<evidence type="ECO:0000313" key="1">
    <source>
        <dbReference type="EMBL" id="UWZ57618.1"/>
    </source>
</evidence>
<dbReference type="GO" id="GO:0043531">
    <property type="term" value="F:ADP binding"/>
    <property type="evidence" value="ECO:0007669"/>
    <property type="project" value="InterPro"/>
</dbReference>
<dbReference type="InterPro" id="IPR019734">
    <property type="entry name" value="TPR_rpt"/>
</dbReference>
<proteinExistence type="predicted"/>
<dbReference type="PANTHER" id="PTHR47691:SF3">
    <property type="entry name" value="HTH-TYPE TRANSCRIPTIONAL REGULATOR RV0890C-RELATED"/>
    <property type="match status" value="1"/>
</dbReference>
<protein>
    <submittedName>
        <fullName evidence="1">Tetratricopeptide repeat protein</fullName>
    </submittedName>
</protein>
<dbReference type="Gene3D" id="1.25.40.10">
    <property type="entry name" value="Tetratricopeptide repeat domain"/>
    <property type="match status" value="1"/>
</dbReference>
<organism evidence="1 2">
    <name type="scientific">Dactylosporangium aurantiacum</name>
    <dbReference type="NCBI Taxonomy" id="35754"/>
    <lineage>
        <taxon>Bacteria</taxon>
        <taxon>Bacillati</taxon>
        <taxon>Actinomycetota</taxon>
        <taxon>Actinomycetes</taxon>
        <taxon>Micromonosporales</taxon>
        <taxon>Micromonosporaceae</taxon>
        <taxon>Dactylosporangium</taxon>
    </lineage>
</organism>
<dbReference type="InterPro" id="IPR027417">
    <property type="entry name" value="P-loop_NTPase"/>
</dbReference>
<dbReference type="PRINTS" id="PR00364">
    <property type="entry name" value="DISEASERSIST"/>
</dbReference>
<dbReference type="KEGG" id="daur:Daura_16495"/>
<dbReference type="RefSeq" id="WP_033359365.1">
    <property type="nucleotide sequence ID" value="NZ_CP073767.1"/>
</dbReference>
<dbReference type="SUPFAM" id="SSF52540">
    <property type="entry name" value="P-loop containing nucleoside triphosphate hydrolases"/>
    <property type="match status" value="1"/>
</dbReference>
<dbReference type="Gene3D" id="3.40.50.300">
    <property type="entry name" value="P-loop containing nucleotide triphosphate hydrolases"/>
    <property type="match status" value="1"/>
</dbReference>
<dbReference type="AlphaFoldDB" id="A0A9Q9IME8"/>
<dbReference type="Pfam" id="PF13424">
    <property type="entry name" value="TPR_12"/>
    <property type="match status" value="2"/>
</dbReference>
<sequence length="881" mass="92433">MPSTPAFSAPPDPGRAGTLDDLAGCLRALKVWAGDVSYETITARVNAAWTAAGRPPGELTRRTTVADCFRPGRRRLNPDLVAAVAAALHPDPGYATQWQQALRVVGGETAAAAQVRVQDRLPQPFAEFTGRAGVLHRLRAAVRRRPGTFAIVGMAGVGKTLLAVQAGHLLSQDQPFDRVLFVNLRGFHPDPAQPPADPAAVLDGFLRLLGVPGHRVPHDLPGRGDALRERLTGLRSLIVLDNAADAEQARPLVPAVDGCVTLVTSRRALHGLPAVTDVPVDVFTPQEAVHFLTAAAPGVPAGRDPDATARVAARCGHLPLALGLVGGHIRAKPGWTMTDHAERLDERHRDRRLDSGVELALALSYQDLPADRQRLLRLVALHPGQDFDVAAAAALAGDGDLASPAGDDLSAAALAGDGDLAAAGVGGAAGAGDRLEAAGRGLRELRRDHLLQETTPGRYTLHDLVRVYAAGRAGDEDAPPARRAALTRLFDHYLGAAAAAMDVLAPAEAHLRPRVAAPADPPGGVDAARAWLDTERSNLVAVAGHTAVHGWHRHTTALSATLAGYLNGGHHGDALSVHGQAHRAACHAGDVPGQAAALTALGATRLRLGDDGPAARHLREALQLYRRAGDRAGQARASAALGDVEQRLGRYRQAAYWHRQALRLYRLTGDPTGEAHALTKLGIVEERLGRYRAAAGRHEQALALFLAAGDRTGEAAARCNLGDVTARLGDPDRAAAHLRRALDLYREAGNRDGEAWTLDNLGTAATLRGAPAQALELHRRALVIHRATGERYGEAKALNGLGEAARSTGDPAAALAHHTAARAVAAATGDRHQRADAETGIGLALPGGGLPHLRTALTLYEDLGVPDADRLRALLAAHDDA</sequence>
<accession>A0A9Q9IME8</accession>
<dbReference type="Proteomes" id="UP001058003">
    <property type="component" value="Chromosome"/>
</dbReference>
<dbReference type="OrthoDB" id="7628974at2"/>
<dbReference type="SMART" id="SM00028">
    <property type="entry name" value="TPR"/>
    <property type="match status" value="6"/>
</dbReference>